<organism evidence="2 3">
    <name type="scientific">Schizopora paradoxa</name>
    <dbReference type="NCBI Taxonomy" id="27342"/>
    <lineage>
        <taxon>Eukaryota</taxon>
        <taxon>Fungi</taxon>
        <taxon>Dikarya</taxon>
        <taxon>Basidiomycota</taxon>
        <taxon>Agaricomycotina</taxon>
        <taxon>Agaricomycetes</taxon>
        <taxon>Hymenochaetales</taxon>
        <taxon>Schizoporaceae</taxon>
        <taxon>Schizopora</taxon>
    </lineage>
</organism>
<dbReference type="EMBL" id="KQ086061">
    <property type="protein sequence ID" value="KLO09279.1"/>
    <property type="molecule type" value="Genomic_DNA"/>
</dbReference>
<dbReference type="SUPFAM" id="SSF49785">
    <property type="entry name" value="Galactose-binding domain-like"/>
    <property type="match status" value="1"/>
</dbReference>
<dbReference type="STRING" id="27342.A0A0H2RBS1"/>
<dbReference type="InParanoid" id="A0A0H2RBS1"/>
<accession>A0A0H2RBS1</accession>
<evidence type="ECO:0000313" key="3">
    <source>
        <dbReference type="Proteomes" id="UP000053477"/>
    </source>
</evidence>
<reference evidence="2 3" key="1">
    <citation type="submission" date="2015-04" db="EMBL/GenBank/DDBJ databases">
        <title>Complete genome sequence of Schizopora paradoxa KUC8140, a cosmopolitan wood degrader in East Asia.</title>
        <authorList>
            <consortium name="DOE Joint Genome Institute"/>
            <person name="Min B."/>
            <person name="Park H."/>
            <person name="Jang Y."/>
            <person name="Kim J.-J."/>
            <person name="Kim K.H."/>
            <person name="Pangilinan J."/>
            <person name="Lipzen A."/>
            <person name="Riley R."/>
            <person name="Grigoriev I.V."/>
            <person name="Spatafora J.W."/>
            <person name="Choi I.-G."/>
        </authorList>
    </citation>
    <scope>NUCLEOTIDE SEQUENCE [LARGE SCALE GENOMIC DNA]</scope>
    <source>
        <strain evidence="2 3">KUC8140</strain>
    </source>
</reference>
<dbReference type="AlphaFoldDB" id="A0A0H2RBS1"/>
<keyword evidence="3" id="KW-1185">Reference proteome</keyword>
<dbReference type="Proteomes" id="UP000053477">
    <property type="component" value="Unassembled WGS sequence"/>
</dbReference>
<evidence type="ECO:0000313" key="2">
    <source>
        <dbReference type="EMBL" id="KLO09279.1"/>
    </source>
</evidence>
<evidence type="ECO:0008006" key="4">
    <source>
        <dbReference type="Google" id="ProtNLM"/>
    </source>
</evidence>
<name>A0A0H2RBS1_9AGAM</name>
<evidence type="ECO:0000256" key="1">
    <source>
        <dbReference type="SAM" id="MobiDB-lite"/>
    </source>
</evidence>
<proteinExistence type="predicted"/>
<dbReference type="InterPro" id="IPR008979">
    <property type="entry name" value="Galactose-bd-like_sf"/>
</dbReference>
<dbReference type="OrthoDB" id="10052260at2759"/>
<dbReference type="Gene3D" id="2.60.120.260">
    <property type="entry name" value="Galactose-binding domain-like"/>
    <property type="match status" value="1"/>
</dbReference>
<feature type="region of interest" description="Disordered" evidence="1">
    <location>
        <begin position="16"/>
        <end position="37"/>
    </location>
</feature>
<gene>
    <name evidence="2" type="ORF">SCHPADRAFT_943775</name>
</gene>
<protein>
    <recommendedName>
        <fullName evidence="4">Galactose-binding like protein</fullName>
    </recommendedName>
</protein>
<sequence length="166" mass="18317">MTQDTANIEPLLNKESRTKVSSTLDKSVGKKHLTDGSPETCWTSKQNLPQFVSIDFDQPVIPKVVHFTFQGGFVGTRCKLYGRPGGGGGDDASSTAAAGEEILISDQIYPEDNNRAQVFDLPENLKPIKHLKFVFEESSDMFGRITIYNMQIYGRVLEEAGQDAIS</sequence>